<sequence length="382" mass="41919">MAMVAGFVQALACKLKMVQCLQSWAVEASSSHFKLNSAAGFVSISVIFAAGGMKIGRDFSGCSVLRPWQKFHLQGAAQPRQYSQLWHAGAARRKETQAASIEGEMMRRSGEHRSSRGLSGGNSEALSSDEKAQKGNRKEPRDDVENDLLDELEEAEEEEEEEIQDEIEDIDDDLWEDEESEEQGVIGDGGDGGGFVLGGASWGDKALKIAEEILATSGGDLVIYAFKVRKEACEVLVRLDKLSNKYGSPTVEDIDEFSSAYGARLEEAGQTGLVPDNLALEVSSPGAERFLCVPQDLLRFKELPMYVRYTEASSEANSTVKDGVFELDSINLEAGSCTWKVANVRINRDSAGKGRGLTRKQRLWRLDLPFTSVTDVRLYVDV</sequence>
<accession>A0ACC2BNW9</accession>
<protein>
    <submittedName>
        <fullName evidence="1">Uncharacterized protein</fullName>
    </submittedName>
</protein>
<keyword evidence="2" id="KW-1185">Reference proteome</keyword>
<dbReference type="Proteomes" id="UP001162992">
    <property type="component" value="Chromosome 14"/>
</dbReference>
<comment type="caution">
    <text evidence="1">The sequence shown here is derived from an EMBL/GenBank/DDBJ whole genome shotgun (WGS) entry which is preliminary data.</text>
</comment>
<evidence type="ECO:0000313" key="2">
    <source>
        <dbReference type="Proteomes" id="UP001162992"/>
    </source>
</evidence>
<name>A0ACC2BNW9_DIPCM</name>
<dbReference type="EMBL" id="CM055105">
    <property type="protein sequence ID" value="KAJ7531483.1"/>
    <property type="molecule type" value="Genomic_DNA"/>
</dbReference>
<gene>
    <name evidence="1" type="ORF">O6H91_14G045500</name>
</gene>
<proteinExistence type="predicted"/>
<evidence type="ECO:0000313" key="1">
    <source>
        <dbReference type="EMBL" id="KAJ7531483.1"/>
    </source>
</evidence>
<reference evidence="2" key="1">
    <citation type="journal article" date="2024" name="Proc. Natl. Acad. Sci. U.S.A.">
        <title>Extraordinary preservation of gene collinearity over three hundred million years revealed in homosporous lycophytes.</title>
        <authorList>
            <person name="Li C."/>
            <person name="Wickell D."/>
            <person name="Kuo L.Y."/>
            <person name="Chen X."/>
            <person name="Nie B."/>
            <person name="Liao X."/>
            <person name="Peng D."/>
            <person name="Ji J."/>
            <person name="Jenkins J."/>
            <person name="Williams M."/>
            <person name="Shu S."/>
            <person name="Plott C."/>
            <person name="Barry K."/>
            <person name="Rajasekar S."/>
            <person name="Grimwood J."/>
            <person name="Han X."/>
            <person name="Sun S."/>
            <person name="Hou Z."/>
            <person name="He W."/>
            <person name="Dai G."/>
            <person name="Sun C."/>
            <person name="Schmutz J."/>
            <person name="Leebens-Mack J.H."/>
            <person name="Li F.W."/>
            <person name="Wang L."/>
        </authorList>
    </citation>
    <scope>NUCLEOTIDE SEQUENCE [LARGE SCALE GENOMIC DNA]</scope>
    <source>
        <strain evidence="2">cv. PW_Plant_1</strain>
    </source>
</reference>
<organism evidence="1 2">
    <name type="scientific">Diphasiastrum complanatum</name>
    <name type="common">Issler's clubmoss</name>
    <name type="synonym">Lycopodium complanatum</name>
    <dbReference type="NCBI Taxonomy" id="34168"/>
    <lineage>
        <taxon>Eukaryota</taxon>
        <taxon>Viridiplantae</taxon>
        <taxon>Streptophyta</taxon>
        <taxon>Embryophyta</taxon>
        <taxon>Tracheophyta</taxon>
        <taxon>Lycopodiopsida</taxon>
        <taxon>Lycopodiales</taxon>
        <taxon>Lycopodiaceae</taxon>
        <taxon>Lycopodioideae</taxon>
        <taxon>Diphasiastrum</taxon>
    </lineage>
</organism>